<keyword evidence="2" id="KW-0145">Chemotaxis</keyword>
<evidence type="ECO:0000259" key="6">
    <source>
        <dbReference type="PROSITE" id="PS50111"/>
    </source>
</evidence>
<feature type="domain" description="HAMP" evidence="7">
    <location>
        <begin position="208"/>
        <end position="261"/>
    </location>
</feature>
<dbReference type="InterPro" id="IPR051310">
    <property type="entry name" value="MCP_chemotaxis"/>
</dbReference>
<dbReference type="Gene3D" id="1.10.8.500">
    <property type="entry name" value="HAMP domain in histidine kinase"/>
    <property type="match status" value="1"/>
</dbReference>
<feature type="coiled-coil region" evidence="5">
    <location>
        <begin position="252"/>
        <end position="288"/>
    </location>
</feature>
<feature type="domain" description="HAMP" evidence="7">
    <location>
        <begin position="290"/>
        <end position="342"/>
    </location>
</feature>
<protein>
    <submittedName>
        <fullName evidence="8">Methyl-accepting chemotaxis protein</fullName>
    </submittedName>
</protein>
<dbReference type="PANTHER" id="PTHR43531:SF11">
    <property type="entry name" value="METHYL-ACCEPTING CHEMOTAXIS PROTEIN 3"/>
    <property type="match status" value="1"/>
</dbReference>
<dbReference type="CDD" id="cd11386">
    <property type="entry name" value="MCP_signal"/>
    <property type="match status" value="1"/>
</dbReference>
<evidence type="ECO:0000256" key="4">
    <source>
        <dbReference type="PROSITE-ProRule" id="PRU00284"/>
    </source>
</evidence>
<keyword evidence="9" id="KW-1185">Reference proteome</keyword>
<dbReference type="EMBL" id="JACIIG010000006">
    <property type="protein sequence ID" value="MBB4568731.1"/>
    <property type="molecule type" value="Genomic_DNA"/>
</dbReference>
<dbReference type="GO" id="GO:0006935">
    <property type="term" value="P:chemotaxis"/>
    <property type="evidence" value="ECO:0007669"/>
    <property type="project" value="UniProtKB-KW"/>
</dbReference>
<keyword evidence="5" id="KW-0175">Coiled coil</keyword>
<dbReference type="FunFam" id="1.10.287.950:FF:000001">
    <property type="entry name" value="Methyl-accepting chemotaxis sensory transducer"/>
    <property type="match status" value="1"/>
</dbReference>
<comment type="subcellular location">
    <subcellularLocation>
        <location evidence="1">Membrane</location>
    </subcellularLocation>
</comment>
<proteinExistence type="inferred from homology"/>
<evidence type="ECO:0000256" key="1">
    <source>
        <dbReference type="ARBA" id="ARBA00004370"/>
    </source>
</evidence>
<dbReference type="AlphaFoldDB" id="A0A7W6ZU02"/>
<gene>
    <name evidence="8" type="ORF">GGE60_002850</name>
</gene>
<dbReference type="PROSITE" id="PS50885">
    <property type="entry name" value="HAMP"/>
    <property type="match status" value="2"/>
</dbReference>
<dbReference type="GO" id="GO:0007165">
    <property type="term" value="P:signal transduction"/>
    <property type="evidence" value="ECO:0007669"/>
    <property type="project" value="UniProtKB-KW"/>
</dbReference>
<keyword evidence="4" id="KW-0807">Transducer</keyword>
<dbReference type="InterPro" id="IPR004089">
    <property type="entry name" value="MCPsignal_dom"/>
</dbReference>
<sequence>MASIQHKTIIASVAIFALAGGATGVGIWSTSTLSGNNAEVARSAQVLRNHMQADMMHDALRADVLASLLAANPAAGMAADAVKADLAEHEASFREMITANKALATDAATQRVLAGVEPPLLAYIDSATKMVELAGKDPSAAMKSLPEFMKQFSALETAMEQAGDQINAVSEDIAKRSAATQALVDTLLKVLLGLTALFSGGLYLLTRKTVTKPMLALSSDMAKLAGGDTNITSGGAGRSDEIGTMASAVEVFRQAAIANKQLEQQAEAARAEAEADRIAARKQADEDAGARLLAVTSDLGAGLKRLAAGDLAFQIDVPFSPEFESLRHDFNSSVKQLGDTLSAISMAITAIDDGTREIASGANDLSRRTEQQAASLEETAAALDQITVNVSNSNKRTDEARAEAIKANDSAAKSAEVVSHAEEAMRRIEASAEQISSIIGVIDEIAFQTNLLALNAGVEAARAGEAGKGFAVVAQEVRELAQRSAQAAKEIKGHIQKSSAEVESGVKLVLDTGQALKTISGQIAGISQHMNAIATSAKEQSTGLAEVNVAVNSMDQTTQQNAAMVEQSTAASASLAQEAAKLRDLVAQFRLQAASMQPAAARRTRGQMAA</sequence>
<reference evidence="8 9" key="1">
    <citation type="submission" date="2020-08" db="EMBL/GenBank/DDBJ databases">
        <title>Genomic Encyclopedia of Type Strains, Phase IV (KMG-V): Genome sequencing to study the core and pangenomes of soil and plant-associated prokaryotes.</title>
        <authorList>
            <person name="Whitman W."/>
        </authorList>
    </citation>
    <scope>NUCLEOTIDE SEQUENCE [LARGE SCALE GENOMIC DNA]</scope>
    <source>
        <strain evidence="8 9">SEMIA 492</strain>
    </source>
</reference>
<dbReference type="Gene3D" id="1.10.287.950">
    <property type="entry name" value="Methyl-accepting chemotaxis protein"/>
    <property type="match status" value="1"/>
</dbReference>
<comment type="caution">
    <text evidence="8">The sequence shown here is derived from an EMBL/GenBank/DDBJ whole genome shotgun (WGS) entry which is preliminary data.</text>
</comment>
<dbReference type="SMART" id="SM00304">
    <property type="entry name" value="HAMP"/>
    <property type="match status" value="2"/>
</dbReference>
<dbReference type="GO" id="GO:0016020">
    <property type="term" value="C:membrane"/>
    <property type="evidence" value="ECO:0007669"/>
    <property type="project" value="UniProtKB-SubCell"/>
</dbReference>
<dbReference type="SMART" id="SM00283">
    <property type="entry name" value="MA"/>
    <property type="match status" value="1"/>
</dbReference>
<dbReference type="InterPro" id="IPR003660">
    <property type="entry name" value="HAMP_dom"/>
</dbReference>
<name>A0A7W6ZU02_9HYPH</name>
<evidence type="ECO:0000259" key="7">
    <source>
        <dbReference type="PROSITE" id="PS50885"/>
    </source>
</evidence>
<organism evidence="8 9">
    <name type="scientific">Rhizobium leucaenae</name>
    <dbReference type="NCBI Taxonomy" id="29450"/>
    <lineage>
        <taxon>Bacteria</taxon>
        <taxon>Pseudomonadati</taxon>
        <taxon>Pseudomonadota</taxon>
        <taxon>Alphaproteobacteria</taxon>
        <taxon>Hyphomicrobiales</taxon>
        <taxon>Rhizobiaceae</taxon>
        <taxon>Rhizobium/Agrobacterium group</taxon>
        <taxon>Rhizobium</taxon>
    </lineage>
</organism>
<evidence type="ECO:0000313" key="9">
    <source>
        <dbReference type="Proteomes" id="UP000543836"/>
    </source>
</evidence>
<feature type="domain" description="Methyl-accepting transducer" evidence="6">
    <location>
        <begin position="347"/>
        <end position="576"/>
    </location>
</feature>
<dbReference type="PROSITE" id="PS50111">
    <property type="entry name" value="CHEMOTAXIS_TRANSDUC_2"/>
    <property type="match status" value="1"/>
</dbReference>
<evidence type="ECO:0000256" key="3">
    <source>
        <dbReference type="ARBA" id="ARBA00029447"/>
    </source>
</evidence>
<dbReference type="SUPFAM" id="SSF58104">
    <property type="entry name" value="Methyl-accepting chemotaxis protein (MCP) signaling domain"/>
    <property type="match status" value="1"/>
</dbReference>
<evidence type="ECO:0000313" key="8">
    <source>
        <dbReference type="EMBL" id="MBB4568731.1"/>
    </source>
</evidence>
<evidence type="ECO:0000256" key="2">
    <source>
        <dbReference type="ARBA" id="ARBA00022500"/>
    </source>
</evidence>
<accession>A0A7W6ZU02</accession>
<evidence type="ECO:0000256" key="5">
    <source>
        <dbReference type="SAM" id="Coils"/>
    </source>
</evidence>
<dbReference type="SUPFAM" id="SSF158472">
    <property type="entry name" value="HAMP domain-like"/>
    <property type="match status" value="1"/>
</dbReference>
<dbReference type="PANTHER" id="PTHR43531">
    <property type="entry name" value="PROTEIN ICFG"/>
    <property type="match status" value="1"/>
</dbReference>
<dbReference type="RefSeq" id="WP_028752000.1">
    <property type="nucleotide sequence ID" value="NZ_JACIIG010000006.1"/>
</dbReference>
<dbReference type="Pfam" id="PF00015">
    <property type="entry name" value="MCPsignal"/>
    <property type="match status" value="1"/>
</dbReference>
<dbReference type="Proteomes" id="UP000543836">
    <property type="component" value="Unassembled WGS sequence"/>
</dbReference>
<dbReference type="Pfam" id="PF00672">
    <property type="entry name" value="HAMP"/>
    <property type="match status" value="1"/>
</dbReference>
<comment type="similarity">
    <text evidence="3">Belongs to the methyl-accepting chemotaxis (MCP) protein family.</text>
</comment>
<dbReference type="OrthoDB" id="1776073at2"/>